<evidence type="ECO:0000313" key="1">
    <source>
        <dbReference type="EMBL" id="MBW84846.1"/>
    </source>
</evidence>
<sequence>MLTKSIVVRRGRGRARLTWKSLARKDLEQLGVTDNLVHNRGDGQRQSQLHLGLRLLLSLLR</sequence>
<accession>A0A2P2IUE7</accession>
<dbReference type="AlphaFoldDB" id="A0A2P2IUE7"/>
<proteinExistence type="predicted"/>
<reference evidence="1" key="1">
    <citation type="submission" date="2018-02" db="EMBL/GenBank/DDBJ databases">
        <title>Rhizophora mucronata_Transcriptome.</title>
        <authorList>
            <person name="Meera S.P."/>
            <person name="Sreeshan A."/>
            <person name="Augustine A."/>
        </authorList>
    </citation>
    <scope>NUCLEOTIDE SEQUENCE</scope>
    <source>
        <tissue evidence="1">Leaf</tissue>
    </source>
</reference>
<dbReference type="EMBL" id="GGEC01004363">
    <property type="protein sequence ID" value="MBW84846.1"/>
    <property type="molecule type" value="Transcribed_RNA"/>
</dbReference>
<name>A0A2P2IUE7_RHIMU</name>
<organism evidence="1">
    <name type="scientific">Rhizophora mucronata</name>
    <name type="common">Asiatic mangrove</name>
    <dbReference type="NCBI Taxonomy" id="61149"/>
    <lineage>
        <taxon>Eukaryota</taxon>
        <taxon>Viridiplantae</taxon>
        <taxon>Streptophyta</taxon>
        <taxon>Embryophyta</taxon>
        <taxon>Tracheophyta</taxon>
        <taxon>Spermatophyta</taxon>
        <taxon>Magnoliopsida</taxon>
        <taxon>eudicotyledons</taxon>
        <taxon>Gunneridae</taxon>
        <taxon>Pentapetalae</taxon>
        <taxon>rosids</taxon>
        <taxon>fabids</taxon>
        <taxon>Malpighiales</taxon>
        <taxon>Rhizophoraceae</taxon>
        <taxon>Rhizophora</taxon>
    </lineage>
</organism>
<protein>
    <submittedName>
        <fullName evidence="1">Uncharacterized protein</fullName>
    </submittedName>
</protein>